<dbReference type="GO" id="GO:0046872">
    <property type="term" value="F:metal ion binding"/>
    <property type="evidence" value="ECO:0007669"/>
    <property type="project" value="UniProtKB-UniRule"/>
</dbReference>
<evidence type="ECO:0000256" key="15">
    <source>
        <dbReference type="PROSITE-ProRule" id="PRU01356"/>
    </source>
</evidence>
<keyword evidence="11" id="KW-0472">Membrane</keyword>
<keyword evidence="14" id="KW-0449">Lipoprotein</keyword>
<evidence type="ECO:0000256" key="16">
    <source>
        <dbReference type="SAM" id="SignalP"/>
    </source>
</evidence>
<keyword evidence="5" id="KW-0964">Secreted</keyword>
<dbReference type="Pfam" id="PF05730">
    <property type="entry name" value="CFEM"/>
    <property type="match status" value="1"/>
</dbReference>
<reference evidence="18" key="1">
    <citation type="submission" date="2023-06" db="EMBL/GenBank/DDBJ databases">
        <title>Genome-scale phylogeny and comparative genomics of the fungal order Sordariales.</title>
        <authorList>
            <consortium name="Lawrence Berkeley National Laboratory"/>
            <person name="Hensen N."/>
            <person name="Bonometti L."/>
            <person name="Westerberg I."/>
            <person name="Brannstrom I.O."/>
            <person name="Guillou S."/>
            <person name="Cros-Aarteil S."/>
            <person name="Calhoun S."/>
            <person name="Haridas S."/>
            <person name="Kuo A."/>
            <person name="Mondo S."/>
            <person name="Pangilinan J."/>
            <person name="Riley R."/>
            <person name="Labutti K."/>
            <person name="Andreopoulos B."/>
            <person name="Lipzen A."/>
            <person name="Chen C."/>
            <person name="Yanf M."/>
            <person name="Daum C."/>
            <person name="Ng V."/>
            <person name="Clum A."/>
            <person name="Steindorff A."/>
            <person name="Ohm R."/>
            <person name="Martin F."/>
            <person name="Silar P."/>
            <person name="Natvig D."/>
            <person name="Lalanne C."/>
            <person name="Gautier V."/>
            <person name="Ament-Velasquez S.L."/>
            <person name="Kruys A."/>
            <person name="Hutchinson M.I."/>
            <person name="Powell A.J."/>
            <person name="Barry K."/>
            <person name="Miller A.N."/>
            <person name="Grigoriev I.V."/>
            <person name="Debuchy R."/>
            <person name="Gladieux P."/>
            <person name="Thoren M.H."/>
            <person name="Johannesson H."/>
        </authorList>
    </citation>
    <scope>NUCLEOTIDE SEQUENCE</scope>
    <source>
        <strain evidence="18">CBS 606.72</strain>
    </source>
</reference>
<dbReference type="EMBL" id="JAULSU010000001">
    <property type="protein sequence ID" value="KAK0631936.1"/>
    <property type="molecule type" value="Genomic_DNA"/>
</dbReference>
<keyword evidence="12 15" id="KW-1015">Disulfide bond</keyword>
<evidence type="ECO:0000313" key="18">
    <source>
        <dbReference type="EMBL" id="KAK0631936.1"/>
    </source>
</evidence>
<keyword evidence="7" id="KW-0336">GPI-anchor</keyword>
<evidence type="ECO:0000256" key="11">
    <source>
        <dbReference type="ARBA" id="ARBA00023136"/>
    </source>
</evidence>
<dbReference type="GO" id="GO:0098552">
    <property type="term" value="C:side of membrane"/>
    <property type="evidence" value="ECO:0007669"/>
    <property type="project" value="UniProtKB-KW"/>
</dbReference>
<dbReference type="InterPro" id="IPR051735">
    <property type="entry name" value="CFEM_domain"/>
</dbReference>
<evidence type="ECO:0000256" key="13">
    <source>
        <dbReference type="ARBA" id="ARBA00023180"/>
    </source>
</evidence>
<dbReference type="Proteomes" id="UP001175000">
    <property type="component" value="Unassembled WGS sequence"/>
</dbReference>
<feature type="binding site" description="axial binding residue" evidence="15">
    <location>
        <position position="52"/>
    </location>
    <ligand>
        <name>heme</name>
        <dbReference type="ChEBI" id="CHEBI:30413"/>
    </ligand>
    <ligandPart>
        <name>Fe</name>
        <dbReference type="ChEBI" id="CHEBI:18248"/>
    </ligandPart>
</feature>
<evidence type="ECO:0000256" key="12">
    <source>
        <dbReference type="ARBA" id="ARBA00023157"/>
    </source>
</evidence>
<evidence type="ECO:0000256" key="8">
    <source>
        <dbReference type="ARBA" id="ARBA00022723"/>
    </source>
</evidence>
<feature type="disulfide bond" evidence="15">
    <location>
        <begin position="48"/>
        <end position="55"/>
    </location>
</feature>
<feature type="domain" description="CFEM" evidence="17">
    <location>
        <begin position="6"/>
        <end position="120"/>
    </location>
</feature>
<sequence>MKLSVALQFAAGAIVVLAQGQDCASVALSAIPSCAQPCYLENAPSIGCAGLDFACQCKQKNAMFNAVQGCVATKCPESLFEKIVDGSNEVCDCAAPGYTEPAAPEPTSATTLKTVQTVANTAVNTVVNTAVASSIASPTNANEDYDYPARPSPTYFATASGAERSAVAGLSTVISAFLALMVL</sequence>
<comment type="caution">
    <text evidence="18">The sequence shown here is derived from an EMBL/GenBank/DDBJ whole genome shotgun (WGS) entry which is preliminary data.</text>
</comment>
<evidence type="ECO:0000256" key="7">
    <source>
        <dbReference type="ARBA" id="ARBA00022622"/>
    </source>
</evidence>
<keyword evidence="8 15" id="KW-0479">Metal-binding</keyword>
<organism evidence="18 19">
    <name type="scientific">Immersiella caudata</name>
    <dbReference type="NCBI Taxonomy" id="314043"/>
    <lineage>
        <taxon>Eukaryota</taxon>
        <taxon>Fungi</taxon>
        <taxon>Dikarya</taxon>
        <taxon>Ascomycota</taxon>
        <taxon>Pezizomycotina</taxon>
        <taxon>Sordariomycetes</taxon>
        <taxon>Sordariomycetidae</taxon>
        <taxon>Sordariales</taxon>
        <taxon>Lasiosphaeriaceae</taxon>
        <taxon>Immersiella</taxon>
    </lineage>
</organism>
<evidence type="ECO:0000256" key="1">
    <source>
        <dbReference type="ARBA" id="ARBA00004609"/>
    </source>
</evidence>
<name>A0AA39XDG7_9PEZI</name>
<feature type="chain" id="PRO_5041262475" description="CFEM domain-containing protein" evidence="16">
    <location>
        <begin position="19"/>
        <end position="183"/>
    </location>
</feature>
<comment type="subcellular location">
    <subcellularLocation>
        <location evidence="1">Cell membrane</location>
        <topology evidence="1">Lipid-anchor</topology>
        <topology evidence="1">GPI-anchor</topology>
    </subcellularLocation>
    <subcellularLocation>
        <location evidence="2">Secreted</location>
    </subcellularLocation>
</comment>
<keyword evidence="10 15" id="KW-0408">Iron</keyword>
<evidence type="ECO:0000256" key="2">
    <source>
        <dbReference type="ARBA" id="ARBA00004613"/>
    </source>
</evidence>
<comment type="caution">
    <text evidence="15">Lacks conserved residue(s) required for the propagation of feature annotation.</text>
</comment>
<feature type="signal peptide" evidence="16">
    <location>
        <begin position="1"/>
        <end position="18"/>
    </location>
</feature>
<dbReference type="GO" id="GO:0005886">
    <property type="term" value="C:plasma membrane"/>
    <property type="evidence" value="ECO:0007669"/>
    <property type="project" value="UniProtKB-SubCell"/>
</dbReference>
<dbReference type="PROSITE" id="PS52012">
    <property type="entry name" value="CFEM"/>
    <property type="match status" value="1"/>
</dbReference>
<evidence type="ECO:0000313" key="19">
    <source>
        <dbReference type="Proteomes" id="UP001175000"/>
    </source>
</evidence>
<proteinExistence type="inferred from homology"/>
<dbReference type="PANTHER" id="PTHR37928:SF2">
    <property type="entry name" value="GPI ANCHORED CFEM DOMAIN PROTEIN (AFU_ORTHOLOGUE AFUA_6G10580)"/>
    <property type="match status" value="1"/>
</dbReference>
<evidence type="ECO:0000256" key="9">
    <source>
        <dbReference type="ARBA" id="ARBA00022729"/>
    </source>
</evidence>
<keyword evidence="9 16" id="KW-0732">Signal</keyword>
<protein>
    <recommendedName>
        <fullName evidence="17">CFEM domain-containing protein</fullName>
    </recommendedName>
</protein>
<evidence type="ECO:0000256" key="10">
    <source>
        <dbReference type="ARBA" id="ARBA00023004"/>
    </source>
</evidence>
<evidence type="ECO:0000256" key="6">
    <source>
        <dbReference type="ARBA" id="ARBA00022617"/>
    </source>
</evidence>
<dbReference type="PANTHER" id="PTHR37928">
    <property type="entry name" value="CFEM DOMAIN PROTEIN (AFU_ORTHOLOGUE AFUA_6G14090)"/>
    <property type="match status" value="1"/>
</dbReference>
<evidence type="ECO:0000256" key="14">
    <source>
        <dbReference type="ARBA" id="ARBA00023288"/>
    </source>
</evidence>
<dbReference type="AlphaFoldDB" id="A0AA39XDG7"/>
<evidence type="ECO:0000256" key="5">
    <source>
        <dbReference type="ARBA" id="ARBA00022525"/>
    </source>
</evidence>
<keyword evidence="6 15" id="KW-0349">Heme</keyword>
<accession>A0AA39XDG7</accession>
<dbReference type="GO" id="GO:0005576">
    <property type="term" value="C:extracellular region"/>
    <property type="evidence" value="ECO:0007669"/>
    <property type="project" value="UniProtKB-SubCell"/>
</dbReference>
<evidence type="ECO:0000256" key="3">
    <source>
        <dbReference type="ARBA" id="ARBA00010031"/>
    </source>
</evidence>
<gene>
    <name evidence="18" type="ORF">B0T14DRAFT_559674</name>
</gene>
<keyword evidence="19" id="KW-1185">Reference proteome</keyword>
<comment type="similarity">
    <text evidence="3">Belongs to the RBT5 family.</text>
</comment>
<evidence type="ECO:0000256" key="4">
    <source>
        <dbReference type="ARBA" id="ARBA00022475"/>
    </source>
</evidence>
<dbReference type="InterPro" id="IPR008427">
    <property type="entry name" value="Extracellular_membr_CFEM_dom"/>
</dbReference>
<evidence type="ECO:0000259" key="17">
    <source>
        <dbReference type="PROSITE" id="PS52012"/>
    </source>
</evidence>
<keyword evidence="13" id="KW-0325">Glycoprotein</keyword>
<keyword evidence="4" id="KW-1003">Cell membrane</keyword>
<dbReference type="SMART" id="SM00747">
    <property type="entry name" value="CFEM"/>
    <property type="match status" value="1"/>
</dbReference>